<dbReference type="EMBL" id="BOOR01000021">
    <property type="protein sequence ID" value="GII54776.1"/>
    <property type="molecule type" value="Genomic_DNA"/>
</dbReference>
<dbReference type="AlphaFoldDB" id="A0A8J3V154"/>
<dbReference type="Proteomes" id="UP000605992">
    <property type="component" value="Unassembled WGS sequence"/>
</dbReference>
<feature type="region of interest" description="Disordered" evidence="1">
    <location>
        <begin position="33"/>
        <end position="65"/>
    </location>
</feature>
<feature type="compositionally biased region" description="Low complexity" evidence="1">
    <location>
        <begin position="33"/>
        <end position="57"/>
    </location>
</feature>
<comment type="caution">
    <text evidence="2">The sequence shown here is derived from an EMBL/GenBank/DDBJ whole genome shotgun (WGS) entry which is preliminary data.</text>
</comment>
<name>A0A8J3V154_9ACTN</name>
<dbReference type="RefSeq" id="WP_203944986.1">
    <property type="nucleotide sequence ID" value="NZ_BOOR01000021.1"/>
</dbReference>
<reference evidence="2" key="1">
    <citation type="submission" date="2021-01" db="EMBL/GenBank/DDBJ databases">
        <title>Whole genome shotgun sequence of Planotetraspora thailandica NBRC 104271.</title>
        <authorList>
            <person name="Komaki H."/>
            <person name="Tamura T."/>
        </authorList>
    </citation>
    <scope>NUCLEOTIDE SEQUENCE</scope>
    <source>
        <strain evidence="2">NBRC 104271</strain>
    </source>
</reference>
<evidence type="ECO:0000256" key="1">
    <source>
        <dbReference type="SAM" id="MobiDB-lite"/>
    </source>
</evidence>
<protein>
    <submittedName>
        <fullName evidence="2">Uncharacterized protein</fullName>
    </submittedName>
</protein>
<evidence type="ECO:0000313" key="2">
    <source>
        <dbReference type="EMBL" id="GII54776.1"/>
    </source>
</evidence>
<accession>A0A8J3V154</accession>
<proteinExistence type="predicted"/>
<sequence length="256" mass="27136">MPMRVVYRAIAGAVVVVVAGTVGTVVFLGNTGSAAPSAAAPRPSPLMASVAPASPSFSPSPTPTVPPLSPQMVTALGDARLARLPDGQVKLGRLPGRPNPTRGVFKDKRSGVSVPRFRKIWAPSKPSPFATRQNLPKVKNSPVRGMVVSCPVPIAVQENLKDTAFLAAGWTLNHQPKGATLTWTAVQNVTIGKRDAWVMGYNAHYVIKGKKHTSSAAVALVDVPGKKPALVFVTIPDTQKRYWRDINTVMSGIKVP</sequence>
<organism evidence="2 3">
    <name type="scientific">Planotetraspora thailandica</name>
    <dbReference type="NCBI Taxonomy" id="487172"/>
    <lineage>
        <taxon>Bacteria</taxon>
        <taxon>Bacillati</taxon>
        <taxon>Actinomycetota</taxon>
        <taxon>Actinomycetes</taxon>
        <taxon>Streptosporangiales</taxon>
        <taxon>Streptosporangiaceae</taxon>
        <taxon>Planotetraspora</taxon>
    </lineage>
</organism>
<gene>
    <name evidence="2" type="ORF">Pth03_31650</name>
</gene>
<keyword evidence="3" id="KW-1185">Reference proteome</keyword>
<evidence type="ECO:0000313" key="3">
    <source>
        <dbReference type="Proteomes" id="UP000605992"/>
    </source>
</evidence>